<keyword evidence="4" id="KW-1185">Reference proteome</keyword>
<dbReference type="OrthoDB" id="4338253at2"/>
<feature type="region of interest" description="Disordered" evidence="1">
    <location>
        <begin position="66"/>
        <end position="116"/>
    </location>
</feature>
<keyword evidence="2" id="KW-0472">Membrane</keyword>
<feature type="transmembrane region" description="Helical" evidence="2">
    <location>
        <begin position="20"/>
        <end position="37"/>
    </location>
</feature>
<comment type="caution">
    <text evidence="3">The sequence shown here is derived from an EMBL/GenBank/DDBJ whole genome shotgun (WGS) entry which is preliminary data.</text>
</comment>
<keyword evidence="2" id="KW-1133">Transmembrane helix</keyword>
<accession>A0A4U0S2Y9</accession>
<evidence type="ECO:0000313" key="4">
    <source>
        <dbReference type="Proteomes" id="UP000305778"/>
    </source>
</evidence>
<evidence type="ECO:0000256" key="2">
    <source>
        <dbReference type="SAM" id="Phobius"/>
    </source>
</evidence>
<protein>
    <submittedName>
        <fullName evidence="3">Uncharacterized protein</fullName>
    </submittedName>
</protein>
<evidence type="ECO:0000256" key="1">
    <source>
        <dbReference type="SAM" id="MobiDB-lite"/>
    </source>
</evidence>
<dbReference type="EMBL" id="SUMC01000054">
    <property type="protein sequence ID" value="TKA03256.1"/>
    <property type="molecule type" value="Genomic_DNA"/>
</dbReference>
<evidence type="ECO:0000313" key="3">
    <source>
        <dbReference type="EMBL" id="TKA03256.1"/>
    </source>
</evidence>
<dbReference type="AlphaFoldDB" id="A0A4U0S2Y9"/>
<keyword evidence="2" id="KW-0812">Transmembrane</keyword>
<sequence length="116" mass="12928">MRVLQARQGLWARRPVRWTVAFVAGAFWWWAVLRLVLQPGQAGPVEGAVAGWSLSLVPLHSAVRSKAAPVRGPRTPHRLRVPPQSRSLRMPRPRTRSLPGHRHSAVGAEDLAGRER</sequence>
<name>A0A4U0S2Y9_9ACTN</name>
<gene>
    <name evidence="3" type="ORF">FCI23_36500</name>
</gene>
<feature type="compositionally biased region" description="Basic residues" evidence="1">
    <location>
        <begin position="89"/>
        <end position="104"/>
    </location>
</feature>
<proteinExistence type="predicted"/>
<reference evidence="3 4" key="1">
    <citation type="submission" date="2019-04" db="EMBL/GenBank/DDBJ databases">
        <title>Streptomyces oryziradicis sp. nov., a novel actinomycete isolated from rhizosphere soil of rice (Oryza sativa L.).</title>
        <authorList>
            <person name="Li C."/>
        </authorList>
    </citation>
    <scope>NUCLEOTIDE SEQUENCE [LARGE SCALE GENOMIC DNA]</scope>
    <source>
        <strain evidence="3 4">NEAU-C40</strain>
    </source>
</reference>
<dbReference type="Proteomes" id="UP000305778">
    <property type="component" value="Unassembled WGS sequence"/>
</dbReference>
<organism evidence="3 4">
    <name type="scientific">Actinacidiphila oryziradicis</name>
    <dbReference type="NCBI Taxonomy" id="2571141"/>
    <lineage>
        <taxon>Bacteria</taxon>
        <taxon>Bacillati</taxon>
        <taxon>Actinomycetota</taxon>
        <taxon>Actinomycetes</taxon>
        <taxon>Kitasatosporales</taxon>
        <taxon>Streptomycetaceae</taxon>
        <taxon>Actinacidiphila</taxon>
    </lineage>
</organism>